<dbReference type="GO" id="GO:0039694">
    <property type="term" value="P:viral RNA genome replication"/>
    <property type="evidence" value="ECO:0007669"/>
    <property type="project" value="InterPro"/>
</dbReference>
<feature type="domain" description="RdRp catalytic" evidence="1">
    <location>
        <begin position="1995"/>
        <end position="2215"/>
    </location>
</feature>
<proteinExistence type="predicted"/>
<keyword evidence="2" id="KW-0548">Nucleotidyltransferase</keyword>
<evidence type="ECO:0000313" key="2">
    <source>
        <dbReference type="EMBL" id="APG79313.1"/>
    </source>
</evidence>
<keyword evidence="2" id="KW-0696">RNA-directed RNA polymerase</keyword>
<dbReference type="PROSITE" id="PS50525">
    <property type="entry name" value="RDRP_SSRNA_NEG_SEG"/>
    <property type="match status" value="1"/>
</dbReference>
<accession>A0A1L3KPM3</accession>
<dbReference type="InterPro" id="IPR007099">
    <property type="entry name" value="RNA-dir_pol_NSvirus"/>
</dbReference>
<sequence>MLLESYVLLSSWMIFRMAFLNAPSQDRKQMLFEKKQRRKMNKAMINKTKASVENTCNKPVISALMKRYLLEGCTYAINSRTGELIICEIEDIIPEHSIVTGSVRGNSLTVLEREILLQLDDNHKRGIITTSTYSLELQRIAKSKGISVIELNNRISEGFWDSDPERITVYHDYRYNTITEEDCTLTEGYVGVSPFEAYLYMTATRVFPRCPSRLLNSNFILSAIKNNCPKSFVYDIDTMWDVSKMECLSFNYFWMVTKQVFPNAHIQEYVRAQKYFGYICNLGDGASPQSIFLEILDESGLFDYFETIVIRHLTWQQIDKIYTIVKETELSFEQTWNSFLSEEKIRELCVQITNSMTKRDIDNNIQALAKLIGLSDNKSTIDTTRTLNKILKTSTDLDVQIAGQLILSRDNYLTQSNAAFASKLVDDFIASFDWTIPGTAGYKGRLEHLSSWDTLTETLFRLRGILFENIACTDLDLPFKVEDEKPTLKAIMMEFAKSINTEEQMKTLIEDKMTNMSDILTRKPDAYHFEIVRGDIVCDELEVEKDPDTYGVYAKAFTSKNDILWKIVIHEFGWVQGTYKKYLTEVGRWNSLSDFTRLVAPIELKITLADDNTIDRYQSGPAEYLFRNVEILRNFKQKTAAVVPPTHSVKFTERDGGYVQSTIQNINVDIPEFSKADVDEACDQLFNEAKIKGYEYIPEVIKPVFRDHCHAPFATHRLEPMKIFEVLKKVRTTLESSGDTTIWPTELKRDTKEVIDTMWTDHRRKFKTLNYKKTAEGKRSIRLKDIETCYEGEYSDMCNCLPSTKAFFEALSKQSRFKSVPAVIQKKMTAQDRTESYKKYMLCNKIFSMVTNEHYKYRLDMASRIVKIKIFDFMVYQRAIIELGAEISLRKYNSFPKLKEGLRLSMTTLKMSKNIIEEEWKRDLIDLIITWIETKETYCPHNVIVLTDDERIQIWESMHKAKTSSEIFKRMMDSFEDRRSLKKERPDYYTDLSELCNETINDPKLAEALINPLMEDFKSQHEDELNAMTELCRDKFLVVCQKYLEVPSTLPFLILNKILSEVDKCVFHTKTSVYRRPLTGNLDVLISTSASKSNFQVSIRNIMSKSVIWSMTIDQTKIFSYKAQIFYNISILMNRLEASGTLLDFCEEKADFITLCTQAWIGMKPEIESMHTGYVEGDLEAFMSSGSNLICDIGTKYTGMRAARMIEFLNRFSAPALMENYQPHNTSLQQLRFPYMFSLSDRFSGREWGSKMLELNRRQATQLHSEWVYFCGFKALEARDNILAAGKNQYLHGNYIDPLTGIRGKNGDDFITYMYSVHYYDREALNFDFQSINTMMDFLKPTQEGFKVSEPYKDQLNQCPARGDINHLSMTLEGKFSYNQRCQNCKVALNHLSCMYQIPLFEVTTELQLERIIYDQCILSAKFKSTAVSSPYLQLQFGQYLSEHFSDEDHDAVRANSSFREPISNMSDTTGCMKTISGIVNPIKMLTKVYTKLERKTITSIRAASRTIGEASLCGVSVRQMMRSVPRSVVNNLTTFFMSSSSGNELQAKEILTTHDFDRIGAQSSGDLTYCGVKRAVNSFAGDTAAKNKTAEKFKENENNLPEDVLSEDIMKLLLAPRIRTSEKDKTQGYGEIVNKLKKKFNIKTKDQGAPVNVPMLFEMLYEELEKTGRCSVDNLRDLIKKDLKCMRLEKGQVTEVPISVQENECYTPAYIKACGEIESIFNSARKIRNESIQNPKLSFSIERNEVMRKLRSFMDRHEPMIKNSMMYMLALGTSHGLSPLMSSLDVFGIVFNYQTKAVLRHLMPYEIDAIQALGMNTILFGNDFLEVWMRGKTANSKSHDLEGVSRQLRDLMITMDLEEIKEKWLLNCLSAATGRKIDLLTAVKSKTGERIFLGSCVHSKVIFQIIEHLDTRIGNSFHLARSFIHSRYRYQATNAPKSQFAARRELMVQTYETKVVNHCIELISKAFLKRSRNDLMEHAERKDQVLDDCKKLLSARQEDPSQFLYIASADEKRWGPNACTMGFLNLVAETLKPHSSLLNLTTVGYIAALHKEVAFPEKMLERVMNIIMYKKLSIKEVNPGTFKIMTEGGNFVERDDELLDDVNDDIKQVLFDFILEGKSSCKAYFHMGQGIFHAGSSIAVLGELQWSHDVFRVLAERMGKQNTIGIKELRSSDDSILVIQDYSGLNQIEEKAIEEFLIIRCIARKLGCNVARSEKSCGGHMIAEVYSKFCTEEDLIPAIKQTCAMITSPCGTSVLATAQMLFNICSSSMDEGASLMSIYCNYRMRMTMDKCSLTRRGCFDSSSRDLPICMTGRFPITYSTLLKPLNNWECEKHLRLHQSAQIKLKSGEQPNLAECISISCPIENDDDVLGNYRSQHRAGKSKLILGDLISRPEMRAVKTIKEKLRNVKADLIDPLKSTTGFIFELLNTRGRAKSFESVLIKISQVVDASLLPDALARSSPQDRLQMVRSQILGKFVRASDKFFKGPAAIRNGNSFVSIGEFDEWTADPRGIGMQNINDRIHLMQAGITNDLEVGQRMIAKEQSAIELVQRVTVEPTRLSSKVFRGDVLKKFQLPSNVLFCGILSLPTLINYEPDIDLSKFNADEALLQTSYPNVLDYLLKVKDNLGYGVKEEDKSKIKRLCEILNVINPKPRKIYMLTDSMALFKDVPHQLCKYNVIRGLCLEYDEEPYRDTSNSLLAIQDYDELREALTIYSRSCGSSESLAYNVGNLLQQDPTLIDRILYSLKSTSIASAKSVMTSLKLYMNGMNGRDDISNAANIFVRSDCNTEATEVTDTLTLKSRRSQHFSTLTISYSIGLTTKVHLTSSTKNAEVLNTLITAYLANGIIRHAHKPYKAETLEAMLTDHPSATDLLTLHNGVWVIARDVGVGIKVSPSALNAQTLINSLTMTKDAKMRVNGPHLEFGYEYIPLSIPQNELLSLKASLSEMNSTSSERSELYRIIVNKSQEPFFSPAVRIPLLKSVSALKLEEAKTGKNFEDSPEACLVSVKESKFLVTRKVAELIRVFITPDKLTTMMDTNTITVKLKEKGCDLVELLEMVYNTKGKAQIPSNMIYSYMRFTTPDLTEIYNLLGLSSLVDLYRFKTLCNQVRRLKEGSLKEFKNDRVKLTLGDGTKAAVGLIIIDSLTGVDLKIITVLRDIDPSLSYFVKALSNGTKRIVVGTENWTLATSMAILLTEGKYGEGDLCRGLFWIFGLWHFEEHGNSTENMSEVDFDYTLVPVDWSTGEEVAASEEVEGFQHMMDFFSTLGE</sequence>
<keyword evidence="2" id="KW-0808">Transferase</keyword>
<name>A0A1L3KPM3_9VIRU</name>
<dbReference type="EMBL" id="KX884824">
    <property type="protein sequence ID" value="APG79313.1"/>
    <property type="molecule type" value="Genomic_RNA"/>
</dbReference>
<evidence type="ECO:0000259" key="1">
    <source>
        <dbReference type="PROSITE" id="PS50525"/>
    </source>
</evidence>
<dbReference type="GO" id="GO:0003968">
    <property type="term" value="F:RNA-directed RNA polymerase activity"/>
    <property type="evidence" value="ECO:0007669"/>
    <property type="project" value="UniProtKB-KW"/>
</dbReference>
<reference evidence="2" key="1">
    <citation type="journal article" date="2016" name="Nature">
        <title>Redefining the invertebrate RNA virosphere.</title>
        <authorList>
            <person name="Shi M."/>
            <person name="Lin X.D."/>
            <person name="Tian J.H."/>
            <person name="Chen L.J."/>
            <person name="Chen X."/>
            <person name="Li C.X."/>
            <person name="Qin X.C."/>
            <person name="Li J."/>
            <person name="Cao J.P."/>
            <person name="Eden J.S."/>
            <person name="Buchmann J."/>
            <person name="Wang W."/>
            <person name="Xu J."/>
            <person name="Holmes E.C."/>
            <person name="Zhang Y.Z."/>
        </authorList>
    </citation>
    <scope>NUCLEOTIDE SEQUENCE</scope>
    <source>
        <strain evidence="2">SHWC0209c12636</strain>
    </source>
</reference>
<protein>
    <submittedName>
        <fullName evidence="2">RNA-dependent RNA polymerase</fullName>
    </submittedName>
</protein>
<organism evidence="2">
    <name type="scientific">Shahe bunya-like virus 3</name>
    <dbReference type="NCBI Taxonomy" id="1923412"/>
    <lineage>
        <taxon>Viruses</taxon>
        <taxon>Riboviria</taxon>
    </lineage>
</organism>